<organism evidence="1 2">
    <name type="scientific">Streptomyces brasiliensis</name>
    <dbReference type="NCBI Taxonomy" id="1954"/>
    <lineage>
        <taxon>Bacteria</taxon>
        <taxon>Bacillati</taxon>
        <taxon>Actinomycetota</taxon>
        <taxon>Actinomycetes</taxon>
        <taxon>Kitasatosporales</taxon>
        <taxon>Streptomycetaceae</taxon>
        <taxon>Streptomyces</taxon>
    </lineage>
</organism>
<evidence type="ECO:0000313" key="2">
    <source>
        <dbReference type="Proteomes" id="UP000657574"/>
    </source>
</evidence>
<dbReference type="Gene3D" id="3.40.50.720">
    <property type="entry name" value="NAD(P)-binding Rossmann-like Domain"/>
    <property type="match status" value="1"/>
</dbReference>
<dbReference type="Proteomes" id="UP000657574">
    <property type="component" value="Unassembled WGS sequence"/>
</dbReference>
<proteinExistence type="predicted"/>
<dbReference type="EMBL" id="BMQA01000003">
    <property type="protein sequence ID" value="GGJ03782.1"/>
    <property type="molecule type" value="Genomic_DNA"/>
</dbReference>
<reference evidence="1" key="2">
    <citation type="submission" date="2020-09" db="EMBL/GenBank/DDBJ databases">
        <authorList>
            <person name="Sun Q."/>
            <person name="Ohkuma M."/>
        </authorList>
    </citation>
    <scope>NUCLEOTIDE SEQUENCE</scope>
    <source>
        <strain evidence="1">JCM 3086</strain>
    </source>
</reference>
<dbReference type="InterPro" id="IPR036291">
    <property type="entry name" value="NAD(P)-bd_dom_sf"/>
</dbReference>
<protein>
    <recommendedName>
        <fullName evidence="3">SDR family oxidoreductase</fullName>
    </recommendedName>
</protein>
<name>A0A917K989_9ACTN</name>
<dbReference type="AlphaFoldDB" id="A0A917K989"/>
<accession>A0A917K989</accession>
<evidence type="ECO:0000313" key="1">
    <source>
        <dbReference type="EMBL" id="GGJ03782.1"/>
    </source>
</evidence>
<reference evidence="1" key="1">
    <citation type="journal article" date="2014" name="Int. J. Syst. Evol. Microbiol.">
        <title>Complete genome sequence of Corynebacterium casei LMG S-19264T (=DSM 44701T), isolated from a smear-ripened cheese.</title>
        <authorList>
            <consortium name="US DOE Joint Genome Institute (JGI-PGF)"/>
            <person name="Walter F."/>
            <person name="Albersmeier A."/>
            <person name="Kalinowski J."/>
            <person name="Ruckert C."/>
        </authorList>
    </citation>
    <scope>NUCLEOTIDE SEQUENCE</scope>
    <source>
        <strain evidence="1">JCM 3086</strain>
    </source>
</reference>
<comment type="caution">
    <text evidence="1">The sequence shown here is derived from an EMBL/GenBank/DDBJ whole genome shotgun (WGS) entry which is preliminary data.</text>
</comment>
<evidence type="ECO:0008006" key="3">
    <source>
        <dbReference type="Google" id="ProtNLM"/>
    </source>
</evidence>
<gene>
    <name evidence="1" type="ORF">GCM10010121_012650</name>
</gene>
<keyword evidence="2" id="KW-1185">Reference proteome</keyword>
<dbReference type="SUPFAM" id="SSF51735">
    <property type="entry name" value="NAD(P)-binding Rossmann-fold domains"/>
    <property type="match status" value="1"/>
</dbReference>
<sequence length="73" mass="7554">MRPSYLTGRRKAELDAAVAAALYLAGDQSSFTTGAELFVDGGATGDAFDAPGRLSRVLATVARATVATQRHGK</sequence>